<reference evidence="8" key="1">
    <citation type="submission" date="2021-12" db="EMBL/GenBank/DDBJ databases">
        <title>Curvularia clavata genome.</title>
        <authorList>
            <person name="Cao Y."/>
        </authorList>
    </citation>
    <scope>NUCLEOTIDE SEQUENCE</scope>
    <source>
        <strain evidence="8">Yc1106</strain>
    </source>
</reference>
<evidence type="ECO:0000313" key="8">
    <source>
        <dbReference type="EMBL" id="USP79040.1"/>
    </source>
</evidence>
<evidence type="ECO:0000256" key="4">
    <source>
        <dbReference type="ARBA" id="ARBA00023136"/>
    </source>
</evidence>
<name>A0A9Q8ZC73_CURCL</name>
<sequence>MSLYLAWWRVAAVAVLATQAMAQQCYYPNGNKAPDTEKACSSAKGSACCPENWECLDNGLCHYPPDNLYGRYSLSLLMEPSEYRSPVLDLKAGGGESITQCSNHGDQWCCNADGVHVNCCQESPAPRPFFALQNPAAYATIGSMTASTAPILASITGEATGGGSGNQPSTSLTPAPQSSDARSSPNSPQSASPSPSSNSLSPSSIRDSSASAANPFTSVFFSASSGSTGIVSVPITSVITPTSDVTTQSNNGNKGDGSDSNLGLIIGCAVGIPLGLALVGSILWLLRRRQRKPNPYGTANVDDDTTNLAGGTAGKLNKEQAFRHSGPPAGELDGNPVGAGRPISTVLGHAELESGNGFNPGHSTPYAPDAVGIGGGNVHPDRTTWDSVPPQYSPGQHHVPYRYPEMSELADTSVAPVFNEKGDEHAGHGGPQSATGTPTVTAPAEHVQHHVQR</sequence>
<feature type="region of interest" description="Disordered" evidence="5">
    <location>
        <begin position="293"/>
        <end position="312"/>
    </location>
</feature>
<dbReference type="OrthoDB" id="5215637at2759"/>
<dbReference type="GO" id="GO:0016020">
    <property type="term" value="C:membrane"/>
    <property type="evidence" value="ECO:0007669"/>
    <property type="project" value="UniProtKB-SubCell"/>
</dbReference>
<evidence type="ECO:0000313" key="9">
    <source>
        <dbReference type="Proteomes" id="UP001056012"/>
    </source>
</evidence>
<dbReference type="AlphaFoldDB" id="A0A9Q8ZC73"/>
<accession>A0A9Q8ZC73</accession>
<evidence type="ECO:0000256" key="3">
    <source>
        <dbReference type="ARBA" id="ARBA00022989"/>
    </source>
</evidence>
<dbReference type="VEuPathDB" id="FungiDB:yc1106_06314"/>
<organism evidence="8 9">
    <name type="scientific">Curvularia clavata</name>
    <dbReference type="NCBI Taxonomy" id="95742"/>
    <lineage>
        <taxon>Eukaryota</taxon>
        <taxon>Fungi</taxon>
        <taxon>Dikarya</taxon>
        <taxon>Ascomycota</taxon>
        <taxon>Pezizomycotina</taxon>
        <taxon>Dothideomycetes</taxon>
        <taxon>Pleosporomycetidae</taxon>
        <taxon>Pleosporales</taxon>
        <taxon>Pleosporineae</taxon>
        <taxon>Pleosporaceae</taxon>
        <taxon>Curvularia</taxon>
    </lineage>
</organism>
<dbReference type="GO" id="GO:0071944">
    <property type="term" value="C:cell periphery"/>
    <property type="evidence" value="ECO:0007669"/>
    <property type="project" value="UniProtKB-ARBA"/>
</dbReference>
<feature type="compositionally biased region" description="Polar residues" evidence="5">
    <location>
        <begin position="166"/>
        <end position="180"/>
    </location>
</feature>
<evidence type="ECO:0000256" key="7">
    <source>
        <dbReference type="SAM" id="SignalP"/>
    </source>
</evidence>
<feature type="region of interest" description="Disordered" evidence="5">
    <location>
        <begin position="419"/>
        <end position="453"/>
    </location>
</feature>
<protein>
    <submittedName>
        <fullName evidence="8">Uncharacterized protein</fullName>
    </submittedName>
</protein>
<dbReference type="InterPro" id="IPR051694">
    <property type="entry name" value="Immunoregulatory_rcpt-like"/>
</dbReference>
<keyword evidence="9" id="KW-1185">Reference proteome</keyword>
<feature type="transmembrane region" description="Helical" evidence="6">
    <location>
        <begin position="262"/>
        <end position="286"/>
    </location>
</feature>
<keyword evidence="2 6" id="KW-0812">Transmembrane</keyword>
<keyword evidence="3 6" id="KW-1133">Transmembrane helix</keyword>
<dbReference type="PANTHER" id="PTHR15549">
    <property type="entry name" value="PAIRED IMMUNOGLOBULIN-LIKE TYPE 2 RECEPTOR"/>
    <property type="match status" value="1"/>
</dbReference>
<feature type="compositionally biased region" description="Low complexity" evidence="5">
    <location>
        <begin position="181"/>
        <end position="208"/>
    </location>
</feature>
<feature type="region of interest" description="Disordered" evidence="5">
    <location>
        <begin position="157"/>
        <end position="208"/>
    </location>
</feature>
<evidence type="ECO:0000256" key="6">
    <source>
        <dbReference type="SAM" id="Phobius"/>
    </source>
</evidence>
<comment type="subcellular location">
    <subcellularLocation>
        <location evidence="1">Membrane</location>
        <topology evidence="1">Single-pass membrane protein</topology>
    </subcellularLocation>
</comment>
<evidence type="ECO:0000256" key="5">
    <source>
        <dbReference type="SAM" id="MobiDB-lite"/>
    </source>
</evidence>
<evidence type="ECO:0000256" key="2">
    <source>
        <dbReference type="ARBA" id="ARBA00022692"/>
    </source>
</evidence>
<gene>
    <name evidence="8" type="ORF">yc1106_06314</name>
</gene>
<feature type="signal peptide" evidence="7">
    <location>
        <begin position="1"/>
        <end position="22"/>
    </location>
</feature>
<evidence type="ECO:0000256" key="1">
    <source>
        <dbReference type="ARBA" id="ARBA00004167"/>
    </source>
</evidence>
<dbReference type="Proteomes" id="UP001056012">
    <property type="component" value="Chromosome 4"/>
</dbReference>
<feature type="chain" id="PRO_5040262884" evidence="7">
    <location>
        <begin position="23"/>
        <end position="453"/>
    </location>
</feature>
<keyword evidence="4 6" id="KW-0472">Membrane</keyword>
<keyword evidence="7" id="KW-0732">Signal</keyword>
<feature type="region of interest" description="Disordered" evidence="5">
    <location>
        <begin position="321"/>
        <end position="400"/>
    </location>
</feature>
<dbReference type="PANTHER" id="PTHR15549:SF30">
    <property type="entry name" value="MID2 DOMAIN-CONTAINING PROTEIN"/>
    <property type="match status" value="1"/>
</dbReference>
<proteinExistence type="predicted"/>
<dbReference type="EMBL" id="CP089277">
    <property type="protein sequence ID" value="USP79040.1"/>
    <property type="molecule type" value="Genomic_DNA"/>
</dbReference>